<feature type="domain" description="Non-reducing end beta-L-arabinofuranosidase-like GH127 catalytic" evidence="1">
    <location>
        <begin position="165"/>
        <end position="353"/>
    </location>
</feature>
<reference evidence="2 3" key="1">
    <citation type="submission" date="2021-06" db="EMBL/GenBank/DDBJ databases">
        <title>Faecalicatena sp. nov. isolated from porcine feces.</title>
        <authorList>
            <person name="Oh B.S."/>
            <person name="Lee J.H."/>
        </authorList>
    </citation>
    <scope>NUCLEOTIDE SEQUENCE [LARGE SCALE GENOMIC DNA]</scope>
    <source>
        <strain evidence="2 3">AGMB00832</strain>
    </source>
</reference>
<dbReference type="GO" id="GO:0016787">
    <property type="term" value="F:hydrolase activity"/>
    <property type="evidence" value="ECO:0007669"/>
    <property type="project" value="UniProtKB-KW"/>
</dbReference>
<gene>
    <name evidence="2" type="ORF">HGO97_001700</name>
</gene>
<keyword evidence="3" id="KW-1185">Reference proteome</keyword>
<dbReference type="Pfam" id="PF07944">
    <property type="entry name" value="Beta-AFase-like_GH127_cat"/>
    <property type="match status" value="1"/>
</dbReference>
<protein>
    <submittedName>
        <fullName evidence="2">Glycoside hydrolase family 127 protein</fullName>
    </submittedName>
</protein>
<comment type="caution">
    <text evidence="2">The sequence shown here is derived from an EMBL/GenBank/DDBJ whole genome shotgun (WGS) entry which is preliminary data.</text>
</comment>
<organism evidence="2 3">
    <name type="scientific">Faecalicatena faecalis</name>
    <dbReference type="NCBI Taxonomy" id="2726362"/>
    <lineage>
        <taxon>Bacteria</taxon>
        <taxon>Bacillati</taxon>
        <taxon>Bacillota</taxon>
        <taxon>Clostridia</taxon>
        <taxon>Lachnospirales</taxon>
        <taxon>Lachnospiraceae</taxon>
        <taxon>Faecalicatena</taxon>
    </lineage>
</organism>
<evidence type="ECO:0000313" key="2">
    <source>
        <dbReference type="EMBL" id="MBU3874526.1"/>
    </source>
</evidence>
<evidence type="ECO:0000259" key="1">
    <source>
        <dbReference type="Pfam" id="PF07944"/>
    </source>
</evidence>
<keyword evidence="2" id="KW-0378">Hydrolase</keyword>
<dbReference type="Proteomes" id="UP000723714">
    <property type="component" value="Unassembled WGS sequence"/>
</dbReference>
<dbReference type="EMBL" id="JABACJ020000001">
    <property type="protein sequence ID" value="MBU3874526.1"/>
    <property type="molecule type" value="Genomic_DNA"/>
</dbReference>
<dbReference type="InterPro" id="IPR012878">
    <property type="entry name" value="Beta-AFase-like_GH127_cat"/>
</dbReference>
<evidence type="ECO:0000313" key="3">
    <source>
        <dbReference type="Proteomes" id="UP000723714"/>
    </source>
</evidence>
<dbReference type="RefSeq" id="WP_216238787.1">
    <property type="nucleotide sequence ID" value="NZ_JABACJ020000001.1"/>
</dbReference>
<proteinExistence type="predicted"/>
<accession>A0ABS6CZW7</accession>
<name>A0ABS6CZW7_9FIRM</name>
<sequence>MRRLDWEVSTLSGELGYRILKNYCRLESDIYRPGKIFQMEQNGWPGDWEGRTILALVLHGQVTKREPAFLKEIIEQLPKVMNASGYMGDVVREQEANEQQLSGHNWLLRGLMAYAGWKKDKNVWHMVVTIVEALYKPTLKLYDSYPTEIRGEGGACGSIGKVQNGWQLSTDTGCAFICIDGLAEYYQVTKDPDVELLLREMCRNFWKIDFIGTSMQTHATLSALRGVLRFFEITGEIQFLEQAIRIFGLYQQFGMTANYANQNWFGKPAWTEPCAIVDSYMVAMKLYQLTGELSYLELAHRIYYNALCFAQRYNGGFGCDVCTGKTEEVLKTKTDIFEAYWCCTMRGAEGLTEVVSDTVWQKDGDVIILNQNNIWTNIGEMRLELKTEYPQKGNFKVLACGGVPCSIKVYIPQFALESLCFRENTGENNIVLNGNFLQISYEGISMELTVEFEIPLREESVEYDGKKYLRYWRGEQIVGCLEEGIEGQIAAGMPTETLDKMIDMKGRAESEEYGIRILFPERGRA</sequence>